<dbReference type="GO" id="GO:0042790">
    <property type="term" value="P:nucleolar large rRNA transcription by RNA polymerase I"/>
    <property type="evidence" value="ECO:0007669"/>
    <property type="project" value="InterPro"/>
</dbReference>
<dbReference type="Proteomes" id="UP000019384">
    <property type="component" value="Unassembled WGS sequence"/>
</dbReference>
<dbReference type="PANTHER" id="PTHR28079:SF1">
    <property type="entry name" value="RNA POLYMERASE I-SPECIFIC TRANSCRIPTION INITIATION FACTOR RRN5"/>
    <property type="match status" value="1"/>
</dbReference>
<sequence>MEKLPGFDKGTPRRIPFYESFRKRELEKKRIDHGLPRAGLLPSYISTRRCIYASRSKKIREGTFWSQKEKSVFFHLLSIYSIHRLDLIYEGLERKKSKPEILTYYKLLKRESKIRWVSLYTTKKLEMKDIPIAYEMSDTFVQLEEYQAWQLRKFPHEDNSFLRQKLWEENQEALLDFQTAKDLSTSIFRENKITDNSHNQKYPMDVSTGSLEMLTSLARVMVRQLLAEIMEKKVHEMLCSPSKSVEEIDIDSDDVFHACHTLGLSKLRPTSMVDYWNNIVPRLKLELDRGDEKTGTRIKTKFTPSEYENWLTERREARLENTESDHSVQSPDAETDSEIEQEMNVWEMKDDFLQSSHFLMKAEKQAEDASDDEDFDESFEEKVLLNETARLERHDLLESKRYENILLTAMTTIDSPYMFPFKQIQDHCVSFYRQKTKTIQATVRQKYQEAGYHEDDVWNGHNYEDEIPENDFQKYTTTFANYSN</sequence>
<dbReference type="HOGENOM" id="CLU_563881_0_0_1"/>
<reference evidence="2" key="2">
    <citation type="submission" date="2014-02" db="EMBL/GenBank/DDBJ databases">
        <title>Complete DNA sequence of /Kuraishia capsulata/ illustrates novel genomic features among budding yeasts (/Saccharomycotina/).</title>
        <authorList>
            <person name="Morales L."/>
            <person name="Noel B."/>
            <person name="Porcel B."/>
            <person name="Marcet-Houben M."/>
            <person name="Hullo M-F."/>
            <person name="Sacerdot C."/>
            <person name="Tekaia F."/>
            <person name="Leh-Louis V."/>
            <person name="Despons L."/>
            <person name="Khanna V."/>
            <person name="Aury J-M."/>
            <person name="Barbe V."/>
            <person name="Couloux A."/>
            <person name="Labadie K."/>
            <person name="Pelletier E."/>
            <person name="Souciet J-L."/>
            <person name="Boekhout T."/>
            <person name="Gabaldon T."/>
            <person name="Wincker P."/>
            <person name="Dujon B."/>
        </authorList>
    </citation>
    <scope>NUCLEOTIDE SEQUENCE</scope>
    <source>
        <strain evidence="2">CBS 1993</strain>
    </source>
</reference>
<keyword evidence="3" id="KW-1185">Reference proteome</keyword>
<evidence type="ECO:0008006" key="4">
    <source>
        <dbReference type="Google" id="ProtNLM"/>
    </source>
</evidence>
<reference evidence="2" key="1">
    <citation type="submission" date="2013-12" db="EMBL/GenBank/DDBJ databases">
        <authorList>
            <person name="Genoscope - CEA"/>
        </authorList>
    </citation>
    <scope>NUCLEOTIDE SEQUENCE</scope>
    <source>
        <strain evidence="2">CBS 1993</strain>
    </source>
</reference>
<dbReference type="GO" id="GO:0000500">
    <property type="term" value="C:RNA polymerase I upstream activating factor complex"/>
    <property type="evidence" value="ECO:0007669"/>
    <property type="project" value="InterPro"/>
</dbReference>
<evidence type="ECO:0000256" key="1">
    <source>
        <dbReference type="SAM" id="MobiDB-lite"/>
    </source>
</evidence>
<dbReference type="GO" id="GO:0000182">
    <property type="term" value="F:rDNA binding"/>
    <property type="evidence" value="ECO:0007669"/>
    <property type="project" value="TreeGrafter"/>
</dbReference>
<dbReference type="RefSeq" id="XP_022457306.1">
    <property type="nucleotide sequence ID" value="XM_022605881.1"/>
</dbReference>
<dbReference type="STRING" id="1382522.W6MGM2"/>
<dbReference type="AlphaFoldDB" id="W6MGM2"/>
<feature type="region of interest" description="Disordered" evidence="1">
    <location>
        <begin position="318"/>
        <end position="337"/>
    </location>
</feature>
<protein>
    <recommendedName>
        <fullName evidence="4">Myb-like domain-containing protein</fullName>
    </recommendedName>
</protein>
<dbReference type="EMBL" id="HG793125">
    <property type="protein sequence ID" value="CDK25294.1"/>
    <property type="molecule type" value="Genomic_DNA"/>
</dbReference>
<dbReference type="PANTHER" id="PTHR28079">
    <property type="entry name" value="RNA POLYMERASE I-SPECIFIC TRANSCRIPTION INITIATION FACTOR RRN5"/>
    <property type="match status" value="1"/>
</dbReference>
<gene>
    <name evidence="2" type="ORF">KUCA_T00001261001</name>
</gene>
<dbReference type="GO" id="GO:0006361">
    <property type="term" value="P:transcription initiation at RNA polymerase I promoter"/>
    <property type="evidence" value="ECO:0007669"/>
    <property type="project" value="TreeGrafter"/>
</dbReference>
<dbReference type="InterPro" id="IPR039601">
    <property type="entry name" value="Rrn5"/>
</dbReference>
<proteinExistence type="predicted"/>
<dbReference type="OrthoDB" id="4097031at2759"/>
<evidence type="ECO:0000313" key="2">
    <source>
        <dbReference type="EMBL" id="CDK25294.1"/>
    </source>
</evidence>
<name>W6MGM2_9ASCO</name>
<dbReference type="GeneID" id="34518694"/>
<evidence type="ECO:0000313" key="3">
    <source>
        <dbReference type="Proteomes" id="UP000019384"/>
    </source>
</evidence>
<organism evidence="2 3">
    <name type="scientific">Kuraishia capsulata CBS 1993</name>
    <dbReference type="NCBI Taxonomy" id="1382522"/>
    <lineage>
        <taxon>Eukaryota</taxon>
        <taxon>Fungi</taxon>
        <taxon>Dikarya</taxon>
        <taxon>Ascomycota</taxon>
        <taxon>Saccharomycotina</taxon>
        <taxon>Pichiomycetes</taxon>
        <taxon>Pichiales</taxon>
        <taxon>Pichiaceae</taxon>
        <taxon>Kuraishia</taxon>
    </lineage>
</organism>
<accession>W6MGM2</accession>
<dbReference type="GO" id="GO:0001181">
    <property type="term" value="F:RNA polymerase I general transcription initiation factor activity"/>
    <property type="evidence" value="ECO:0007669"/>
    <property type="project" value="TreeGrafter"/>
</dbReference>